<sequence length="72" mass="8372">MADNLSPMDSYDDFLRELKERIRNAQVRAALSVNSELVLLYWQIGREIIIRQQQQGWGAKVIERLARDLKAA</sequence>
<evidence type="ECO:0000259" key="1">
    <source>
        <dbReference type="Pfam" id="PF17761"/>
    </source>
</evidence>
<dbReference type="InterPro" id="IPR041527">
    <property type="entry name" value="YhcG_N"/>
</dbReference>
<feature type="domain" description="YhcG N-terminal" evidence="1">
    <location>
        <begin position="17"/>
        <end position="71"/>
    </location>
</feature>
<dbReference type="RefSeq" id="WP_242055537.1">
    <property type="nucleotide sequence ID" value="NZ_JACJSI010000134.1"/>
</dbReference>
<feature type="non-terminal residue" evidence="2">
    <location>
        <position position="72"/>
    </location>
</feature>
<organism evidence="2 3">
    <name type="scientific">Nostoc flagelliforme FACHB-838</name>
    <dbReference type="NCBI Taxonomy" id="2692904"/>
    <lineage>
        <taxon>Bacteria</taxon>
        <taxon>Bacillati</taxon>
        <taxon>Cyanobacteriota</taxon>
        <taxon>Cyanophyceae</taxon>
        <taxon>Nostocales</taxon>
        <taxon>Nostocaceae</taxon>
        <taxon>Nostoc</taxon>
    </lineage>
</organism>
<dbReference type="EMBL" id="JACJSI010000134">
    <property type="protein sequence ID" value="MBD2534105.1"/>
    <property type="molecule type" value="Genomic_DNA"/>
</dbReference>
<keyword evidence="3" id="KW-1185">Reference proteome</keyword>
<comment type="caution">
    <text evidence="2">The sequence shown here is derived from an EMBL/GenBank/DDBJ whole genome shotgun (WGS) entry which is preliminary data.</text>
</comment>
<gene>
    <name evidence="2" type="ORF">H6G97_33045</name>
</gene>
<reference evidence="2 3" key="1">
    <citation type="journal article" date="2020" name="ISME J.">
        <title>Comparative genomics reveals insights into cyanobacterial evolution and habitat adaptation.</title>
        <authorList>
            <person name="Chen M.Y."/>
            <person name="Teng W.K."/>
            <person name="Zhao L."/>
            <person name="Hu C.X."/>
            <person name="Zhou Y.K."/>
            <person name="Han B.P."/>
            <person name="Song L.R."/>
            <person name="Shu W.S."/>
        </authorList>
    </citation>
    <scope>NUCLEOTIDE SEQUENCE [LARGE SCALE GENOMIC DNA]</scope>
    <source>
        <strain evidence="2 3">FACHB-838</strain>
    </source>
</reference>
<dbReference type="Pfam" id="PF17761">
    <property type="entry name" value="DUF1016_N"/>
    <property type="match status" value="1"/>
</dbReference>
<accession>A0ABR8E0N5</accession>
<name>A0ABR8E0N5_9NOSO</name>
<proteinExistence type="predicted"/>
<dbReference type="PANTHER" id="PTHR30547">
    <property type="entry name" value="UNCHARACTERIZED PROTEIN YHCG-RELATED"/>
    <property type="match status" value="1"/>
</dbReference>
<dbReference type="InterPro" id="IPR053148">
    <property type="entry name" value="PD-DEXK-like_domain"/>
</dbReference>
<dbReference type="PANTHER" id="PTHR30547:SF0">
    <property type="entry name" value="BLR8175 PROTEIN"/>
    <property type="match status" value="1"/>
</dbReference>
<evidence type="ECO:0000313" key="2">
    <source>
        <dbReference type="EMBL" id="MBD2534105.1"/>
    </source>
</evidence>
<evidence type="ECO:0000313" key="3">
    <source>
        <dbReference type="Proteomes" id="UP000623440"/>
    </source>
</evidence>
<protein>
    <submittedName>
        <fullName evidence="2">DUF1016 domain-containing protein</fullName>
    </submittedName>
</protein>
<dbReference type="Proteomes" id="UP000623440">
    <property type="component" value="Unassembled WGS sequence"/>
</dbReference>